<evidence type="ECO:0000313" key="1">
    <source>
        <dbReference type="EMBL" id="QHT05695.1"/>
    </source>
</evidence>
<dbReference type="AlphaFoldDB" id="A0A6C0CQG1"/>
<protein>
    <submittedName>
        <fullName evidence="1">Uncharacterized protein</fullName>
    </submittedName>
</protein>
<name>A0A6C0CQG1_9ZZZZ</name>
<accession>A0A6C0CQG1</accession>
<organism evidence="1">
    <name type="scientific">viral metagenome</name>
    <dbReference type="NCBI Taxonomy" id="1070528"/>
    <lineage>
        <taxon>unclassified sequences</taxon>
        <taxon>metagenomes</taxon>
        <taxon>organismal metagenomes</taxon>
    </lineage>
</organism>
<reference evidence="1" key="1">
    <citation type="journal article" date="2020" name="Nature">
        <title>Giant virus diversity and host interactions through global metagenomics.</title>
        <authorList>
            <person name="Schulz F."/>
            <person name="Roux S."/>
            <person name="Paez-Espino D."/>
            <person name="Jungbluth S."/>
            <person name="Walsh D.A."/>
            <person name="Denef V.J."/>
            <person name="McMahon K.D."/>
            <person name="Konstantinidis K.T."/>
            <person name="Eloe-Fadrosh E.A."/>
            <person name="Kyrpides N.C."/>
            <person name="Woyke T."/>
        </authorList>
    </citation>
    <scope>NUCLEOTIDE SEQUENCE</scope>
    <source>
        <strain evidence="1">GVMAG-M-3300021389-45</strain>
    </source>
</reference>
<sequence>MNNPPLTFVINVMNITMLIAGKSAEMMVPMNLGALFTGSTIAHLFPNKMAEKYTDGNEALLKVCDIIVHWVPSVVLLNMYGRKVENRHVHASLILPLLYFSFKQTKNTFEVTNPIEHTKKAYPGVPLWVFAMYAVGALSMYKKKC</sequence>
<proteinExistence type="predicted"/>
<dbReference type="EMBL" id="MN739458">
    <property type="protein sequence ID" value="QHT05695.1"/>
    <property type="molecule type" value="Genomic_DNA"/>
</dbReference>